<dbReference type="CDD" id="cd07906">
    <property type="entry name" value="Adenylation_DNA_ligase_LigD_LigC"/>
    <property type="match status" value="1"/>
</dbReference>
<evidence type="ECO:0000256" key="1">
    <source>
        <dbReference type="ARBA" id="ARBA00007572"/>
    </source>
</evidence>
<dbReference type="InterPro" id="IPR012310">
    <property type="entry name" value="DNA_ligase_ATP-dep_cent"/>
</dbReference>
<comment type="similarity">
    <text evidence="1">Belongs to the ATP-dependent DNA ligase family.</text>
</comment>
<evidence type="ECO:0000256" key="2">
    <source>
        <dbReference type="ARBA" id="ARBA00022598"/>
    </source>
</evidence>
<organism evidence="4 5">
    <name type="scientific">Bacillus amyloliquefaciens (strain ATCC 23350 / DSM 7 / BCRC 11601 / CCUG 28519 / NBRC 15535 / NRRL B-14393 / F)</name>
    <dbReference type="NCBI Taxonomy" id="692420"/>
    <lineage>
        <taxon>Bacteria</taxon>
        <taxon>Bacillati</taxon>
        <taxon>Bacillota</taxon>
        <taxon>Bacilli</taxon>
        <taxon>Bacillales</taxon>
        <taxon>Bacillaceae</taxon>
        <taxon>Bacillus</taxon>
        <taxon>Bacillus amyloliquefaciens group</taxon>
    </lineage>
</organism>
<dbReference type="NCBIfam" id="NF005796">
    <property type="entry name" value="PRK07636.1"/>
    <property type="match status" value="1"/>
</dbReference>
<sequence length="270" mass="31049">MFISPMLLESAKDPFDSDDYITEIKFDGIRLLASKDDGRIRLYTRHNNEVTAKFPELHTLQIPDGTVLDGELIVPGPTGAGDFEAMMERFQSRRSYHPIVFCVFDILRLDGVSVTSKPLYERKELLSGLALDHPNVKIVDNVAGNGRAVFELAKSSGIEGVVMKRANSSYEENKRSDRWLKIVNYEYTDIWITGYRKEDNAFVLAYEDGAYAGLMEFMPHAERRRFHSERKDVGETDKYVNIEPIKCRVKHRFKTRKGLLRIPSFDSWKS</sequence>
<dbReference type="Gene3D" id="3.30.470.30">
    <property type="entry name" value="DNA ligase/mRNA capping enzyme"/>
    <property type="match status" value="1"/>
</dbReference>
<dbReference type="Gene3D" id="3.30.1490.70">
    <property type="match status" value="1"/>
</dbReference>
<dbReference type="SUPFAM" id="SSF56091">
    <property type="entry name" value="DNA ligase/mRNA capping enzyme, catalytic domain"/>
    <property type="match status" value="1"/>
</dbReference>
<dbReference type="GO" id="GO:0006310">
    <property type="term" value="P:DNA recombination"/>
    <property type="evidence" value="ECO:0007669"/>
    <property type="project" value="InterPro"/>
</dbReference>
<reference evidence="4 5" key="1">
    <citation type="journal article" date="2011" name="Int. J. Syst. Evol. Microbiol.">
        <title>Relationship of Bacillus amyloliquefaciens clades associated with strains DSM 7T and FZB42T: a proposal for Bacillus amyloliquefaciens subsp. amyloliquefaciens subsp. nov. and Bacillus amyloliquefaciens subsp. plantarum subsp. nov. based on complete genome sequence comparisons.</title>
        <authorList>
            <person name="Borriss R."/>
            <person name="Chen X.H."/>
            <person name="Rueckert C."/>
            <person name="Blom J."/>
            <person name="Becker A."/>
            <person name="Baumgarth B."/>
            <person name="Fan B."/>
            <person name="Pukall R."/>
            <person name="Schumann P."/>
            <person name="Sproer C."/>
            <person name="Junge H."/>
            <person name="Vater J."/>
            <person name="Puhler A."/>
            <person name="Klenk H.P."/>
        </authorList>
    </citation>
    <scope>NUCLEOTIDE SEQUENCE [LARGE SCALE GENOMIC DNA]</scope>
    <source>
        <strain evidence="5">DSM 7</strain>
    </source>
</reference>
<evidence type="ECO:0000313" key="4">
    <source>
        <dbReference type="EMBL" id="CBI42052.1"/>
    </source>
</evidence>
<reference evidence="5" key="2">
    <citation type="journal article" date="2011" name="J. Biotechnol.">
        <title>Genome sequence of B. amyloliquefaciens type strain DSM7(T) reveals differences to plant-associated B. amyloliquefaciens FZB42.</title>
        <authorList>
            <person name="Ruckert C."/>
            <person name="Blom J."/>
            <person name="Chen X."/>
            <person name="Reva O."/>
            <person name="Borriss R."/>
        </authorList>
    </citation>
    <scope>NUCLEOTIDE SEQUENCE [LARGE SCALE GENOMIC DNA]</scope>
    <source>
        <strain evidence="5">DSM 7</strain>
    </source>
</reference>
<keyword evidence="5" id="KW-1185">Reference proteome</keyword>
<keyword evidence="2 4" id="KW-0436">Ligase</keyword>
<dbReference type="GO" id="GO:0006281">
    <property type="term" value="P:DNA repair"/>
    <property type="evidence" value="ECO:0007669"/>
    <property type="project" value="InterPro"/>
</dbReference>
<protein>
    <submittedName>
        <fullName evidence="4">Bacteriophage SPbeta DNA ligase</fullName>
    </submittedName>
</protein>
<evidence type="ECO:0000313" key="5">
    <source>
        <dbReference type="Proteomes" id="UP000006562"/>
    </source>
</evidence>
<dbReference type="GO" id="GO:0005524">
    <property type="term" value="F:ATP binding"/>
    <property type="evidence" value="ECO:0007669"/>
    <property type="project" value="InterPro"/>
</dbReference>
<dbReference type="Proteomes" id="UP000006562">
    <property type="component" value="Chromosome"/>
</dbReference>
<dbReference type="GO" id="GO:0003910">
    <property type="term" value="F:DNA ligase (ATP) activity"/>
    <property type="evidence" value="ECO:0007669"/>
    <property type="project" value="InterPro"/>
</dbReference>
<dbReference type="AlphaFoldDB" id="A0A9P1NGR1"/>
<name>A0A9P1NGR1_BACAS</name>
<dbReference type="PANTHER" id="PTHR45674:SF4">
    <property type="entry name" value="DNA LIGASE 1"/>
    <property type="match status" value="1"/>
</dbReference>
<dbReference type="PANTHER" id="PTHR45674">
    <property type="entry name" value="DNA LIGASE 1/3 FAMILY MEMBER"/>
    <property type="match status" value="1"/>
</dbReference>
<dbReference type="InterPro" id="IPR050191">
    <property type="entry name" value="ATP-dep_DNA_ligase"/>
</dbReference>
<dbReference type="PROSITE" id="PS50160">
    <property type="entry name" value="DNA_LIGASE_A3"/>
    <property type="match status" value="1"/>
</dbReference>
<gene>
    <name evidence="4" type="primary">ligB</name>
    <name evidence="4" type="ordered locus">BAMF_0926</name>
</gene>
<dbReference type="Pfam" id="PF01068">
    <property type="entry name" value="DNA_ligase_A_M"/>
    <property type="match status" value="1"/>
</dbReference>
<proteinExistence type="inferred from homology"/>
<dbReference type="RefSeq" id="WP_013351547.1">
    <property type="nucleotide sequence ID" value="NC_014551.1"/>
</dbReference>
<accession>A0A9P1NGR1</accession>
<dbReference type="KEGG" id="bao:BAMF_0926"/>
<feature type="domain" description="ATP-dependent DNA ligase family profile" evidence="3">
    <location>
        <begin position="101"/>
        <end position="213"/>
    </location>
</feature>
<evidence type="ECO:0000259" key="3">
    <source>
        <dbReference type="PROSITE" id="PS50160"/>
    </source>
</evidence>
<dbReference type="EMBL" id="FN597644">
    <property type="protein sequence ID" value="CBI42052.1"/>
    <property type="molecule type" value="Genomic_DNA"/>
</dbReference>